<evidence type="ECO:0000313" key="2">
    <source>
        <dbReference type="Proteomes" id="UP000218263"/>
    </source>
</evidence>
<dbReference type="Proteomes" id="UP000218263">
    <property type="component" value="Chromosome"/>
</dbReference>
<protein>
    <submittedName>
        <fullName evidence="1">Uncharacterized protein</fullName>
    </submittedName>
</protein>
<dbReference type="KEGG" id="mgot:MgSA37_03018"/>
<reference evidence="1 2" key="1">
    <citation type="submission" date="2015-12" db="EMBL/GenBank/DDBJ databases">
        <title>Genome sequence of Mucilaginibacter gotjawali.</title>
        <authorList>
            <person name="Lee J.S."/>
            <person name="Lee K.C."/>
            <person name="Kim K.K."/>
            <person name="Lee B.W."/>
        </authorList>
    </citation>
    <scope>NUCLEOTIDE SEQUENCE [LARGE SCALE GENOMIC DNA]</scope>
    <source>
        <strain evidence="1 2">SA3-7</strain>
    </source>
</reference>
<name>A0A0X8X355_9SPHI</name>
<sequence length="166" mass="19079">MKSKIIFRATTAMLVFFFIQNSFGQVTKVDTLNEVVIRSNSLVNKAVAKAFTTDFKNALSPRWYKMDQNYVVKFMTVEQRNSALYNKKGNLIYHIGYLVNTVSMPNDIRGFVNEKYPDSKILTAIHVSQDARSIWIVNLKEGAHLVLARVEEEQVEEIQRITDISL</sequence>
<dbReference type="EMBL" id="AP017313">
    <property type="protein sequence ID" value="BAU54839.1"/>
    <property type="molecule type" value="Genomic_DNA"/>
</dbReference>
<organism evidence="1 2">
    <name type="scientific">Mucilaginibacter gotjawali</name>
    <dbReference type="NCBI Taxonomy" id="1550579"/>
    <lineage>
        <taxon>Bacteria</taxon>
        <taxon>Pseudomonadati</taxon>
        <taxon>Bacteroidota</taxon>
        <taxon>Sphingobacteriia</taxon>
        <taxon>Sphingobacteriales</taxon>
        <taxon>Sphingobacteriaceae</taxon>
        <taxon>Mucilaginibacter</taxon>
    </lineage>
</organism>
<dbReference type="RefSeq" id="WP_096352929.1">
    <property type="nucleotide sequence ID" value="NZ_AP017313.1"/>
</dbReference>
<keyword evidence="2" id="KW-1185">Reference proteome</keyword>
<proteinExistence type="predicted"/>
<dbReference type="Gene3D" id="3.10.450.360">
    <property type="match status" value="1"/>
</dbReference>
<accession>A0A0X8X355</accession>
<evidence type="ECO:0000313" key="1">
    <source>
        <dbReference type="EMBL" id="BAU54839.1"/>
    </source>
</evidence>
<dbReference type="AlphaFoldDB" id="A0A0X8X355"/>
<gene>
    <name evidence="1" type="ORF">MgSA37_03018</name>
</gene>
<dbReference type="SUPFAM" id="SSF160574">
    <property type="entry name" value="BT0923-like"/>
    <property type="match status" value="1"/>
</dbReference>
<dbReference type="OrthoDB" id="669798at2"/>